<sequence>MTYPQFTQPPSTSVEGQATRSQLAPSGVIKFGVVFAPEMSNFFVVKDGDGQPRGVTAELGKALATQLGVSIDFYVAPNSGQLTDALESGVIDVAFMPVDEERRRRVDFGPSYFVLQATGLVRGDSGINAIADLDKPSAKVAGIANTTTIRGTARALPSATIVSSETVGEAMEMLRGGRVDAVSLSRDVLALYQAGIPGSRILDGHLHSAGIAIAVPKKRPLALSYVSEFLENAKASGLVRKLFDDAGLVNDKVAPAESAS</sequence>
<reference evidence="3 4" key="1">
    <citation type="submission" date="2017-06" db="EMBL/GenBank/DDBJ databases">
        <title>Herbaspirillum phytohormonus sp. nov., isolated from the root nodule of Robinia pseudoacacia in lead-zinc mine.</title>
        <authorList>
            <person name="Fan M."/>
            <person name="Lin Y."/>
        </authorList>
    </citation>
    <scope>NUCLEOTIDE SEQUENCE [LARGE SCALE GENOMIC DNA]</scope>
    <source>
        <strain evidence="3 4">HZ10</strain>
    </source>
</reference>
<dbReference type="SMART" id="SM00062">
    <property type="entry name" value="PBPb"/>
    <property type="match status" value="1"/>
</dbReference>
<evidence type="ECO:0000313" key="3">
    <source>
        <dbReference type="EMBL" id="OWY28183.1"/>
    </source>
</evidence>
<dbReference type="Proteomes" id="UP000197596">
    <property type="component" value="Unassembled WGS sequence"/>
</dbReference>
<dbReference type="PANTHER" id="PTHR35936:SF17">
    <property type="entry name" value="ARGININE-BINDING EXTRACELLULAR PROTEIN ARTP"/>
    <property type="match status" value="1"/>
</dbReference>
<evidence type="ECO:0000259" key="2">
    <source>
        <dbReference type="SMART" id="SM00062"/>
    </source>
</evidence>
<accession>A0A246WP89</accession>
<proteinExistence type="predicted"/>
<dbReference type="Pfam" id="PF00497">
    <property type="entry name" value="SBP_bac_3"/>
    <property type="match status" value="1"/>
</dbReference>
<dbReference type="RefSeq" id="WP_088751810.1">
    <property type="nucleotide sequence ID" value="NZ_NJGU01000008.1"/>
</dbReference>
<evidence type="ECO:0000313" key="4">
    <source>
        <dbReference type="Proteomes" id="UP000197596"/>
    </source>
</evidence>
<gene>
    <name evidence="3" type="ORF">CEJ42_16330</name>
</gene>
<dbReference type="AlphaFoldDB" id="A0A246WP89"/>
<dbReference type="InterPro" id="IPR001638">
    <property type="entry name" value="Solute-binding_3/MltF_N"/>
</dbReference>
<feature type="domain" description="Solute-binding protein family 3/N-terminal" evidence="2">
    <location>
        <begin position="28"/>
        <end position="246"/>
    </location>
</feature>
<comment type="caution">
    <text evidence="3">The sequence shown here is derived from an EMBL/GenBank/DDBJ whole genome shotgun (WGS) entry which is preliminary data.</text>
</comment>
<keyword evidence="1" id="KW-0732">Signal</keyword>
<dbReference type="PANTHER" id="PTHR35936">
    <property type="entry name" value="MEMBRANE-BOUND LYTIC MUREIN TRANSGLYCOSYLASE F"/>
    <property type="match status" value="1"/>
</dbReference>
<protein>
    <recommendedName>
        <fullName evidence="2">Solute-binding protein family 3/N-terminal domain-containing protein</fullName>
    </recommendedName>
</protein>
<dbReference type="EMBL" id="NJGU01000008">
    <property type="protein sequence ID" value="OWY28183.1"/>
    <property type="molecule type" value="Genomic_DNA"/>
</dbReference>
<organism evidence="3 4">
    <name type="scientific">Herbaspirillum robiniae</name>
    <dbReference type="NCBI Taxonomy" id="2014887"/>
    <lineage>
        <taxon>Bacteria</taxon>
        <taxon>Pseudomonadati</taxon>
        <taxon>Pseudomonadota</taxon>
        <taxon>Betaproteobacteria</taxon>
        <taxon>Burkholderiales</taxon>
        <taxon>Oxalobacteraceae</taxon>
        <taxon>Herbaspirillum</taxon>
    </lineage>
</organism>
<dbReference type="SUPFAM" id="SSF53850">
    <property type="entry name" value="Periplasmic binding protein-like II"/>
    <property type="match status" value="1"/>
</dbReference>
<dbReference type="Gene3D" id="3.40.190.10">
    <property type="entry name" value="Periplasmic binding protein-like II"/>
    <property type="match status" value="2"/>
</dbReference>
<name>A0A246WP89_9BURK</name>
<evidence type="ECO:0000256" key="1">
    <source>
        <dbReference type="ARBA" id="ARBA00022729"/>
    </source>
</evidence>